<dbReference type="GO" id="GO:0005737">
    <property type="term" value="C:cytoplasm"/>
    <property type="evidence" value="ECO:0007669"/>
    <property type="project" value="TreeGrafter"/>
</dbReference>
<dbReference type="Gene3D" id="2.30.42.10">
    <property type="match status" value="1"/>
</dbReference>
<feature type="domain" description="PDZ" evidence="4">
    <location>
        <begin position="141"/>
        <end position="198"/>
    </location>
</feature>
<dbReference type="Proteomes" id="UP000663853">
    <property type="component" value="Unassembled WGS sequence"/>
</dbReference>
<name>A0A8H3BUZ0_9AGAM</name>
<comment type="caution">
    <text evidence="6">The sequence shown here is derived from an EMBL/GenBank/DDBJ whole genome shotgun (WGS) entry which is preliminary data.</text>
</comment>
<dbReference type="InterPro" id="IPR036034">
    <property type="entry name" value="PDZ_sf"/>
</dbReference>
<proteinExistence type="inferred from homology"/>
<dbReference type="InterPro" id="IPR040815">
    <property type="entry name" value="Nas2_N"/>
</dbReference>
<keyword evidence="2" id="KW-0143">Chaperone</keyword>
<evidence type="ECO:0000259" key="5">
    <source>
        <dbReference type="Pfam" id="PF18265"/>
    </source>
</evidence>
<reference evidence="6" key="1">
    <citation type="submission" date="2021-01" db="EMBL/GenBank/DDBJ databases">
        <authorList>
            <person name="Kaushik A."/>
        </authorList>
    </citation>
    <scope>NUCLEOTIDE SEQUENCE</scope>
    <source>
        <strain evidence="6">AG6-10EEA</strain>
    </source>
</reference>
<gene>
    <name evidence="6" type="ORF">RDB_LOCUS65489</name>
</gene>
<evidence type="ECO:0000256" key="2">
    <source>
        <dbReference type="ARBA" id="ARBA00023186"/>
    </source>
</evidence>
<accession>A0A8H3BUZ0</accession>
<evidence type="ECO:0000256" key="1">
    <source>
        <dbReference type="ARBA" id="ARBA00005256"/>
    </source>
</evidence>
<dbReference type="InterPro" id="IPR041489">
    <property type="entry name" value="PDZ_6"/>
</dbReference>
<comment type="similarity">
    <text evidence="1">Belongs to the proteasome subunit p27 family.</text>
</comment>
<dbReference type="FunFam" id="2.30.42.10:FF:000107">
    <property type="entry name" value="26S proteasome non-ATPase regulatory subunit 9"/>
    <property type="match status" value="1"/>
</dbReference>
<evidence type="ECO:0000313" key="7">
    <source>
        <dbReference type="Proteomes" id="UP000663853"/>
    </source>
</evidence>
<evidence type="ECO:0000313" key="6">
    <source>
        <dbReference type="EMBL" id="CAE6464319.1"/>
    </source>
</evidence>
<evidence type="ECO:0000259" key="4">
    <source>
        <dbReference type="Pfam" id="PF17820"/>
    </source>
</evidence>
<dbReference type="InterPro" id="IPR035269">
    <property type="entry name" value="PSMD9"/>
</dbReference>
<dbReference type="Pfam" id="PF18265">
    <property type="entry name" value="Nas2_N"/>
    <property type="match status" value="1"/>
</dbReference>
<evidence type="ECO:0000256" key="3">
    <source>
        <dbReference type="ARBA" id="ARBA00068021"/>
    </source>
</evidence>
<dbReference type="PANTHER" id="PTHR12651:SF1">
    <property type="entry name" value="26S PROTEASOME NON-ATPASE REGULATORY SUBUNIT 9"/>
    <property type="match status" value="1"/>
</dbReference>
<dbReference type="Pfam" id="PF17820">
    <property type="entry name" value="PDZ_6"/>
    <property type="match status" value="1"/>
</dbReference>
<dbReference type="EMBL" id="CAJMXA010001564">
    <property type="protein sequence ID" value="CAE6464319.1"/>
    <property type="molecule type" value="Genomic_DNA"/>
</dbReference>
<dbReference type="AlphaFoldDB" id="A0A8H3BUZ0"/>
<organism evidence="6 7">
    <name type="scientific">Rhizoctonia solani</name>
    <dbReference type="NCBI Taxonomy" id="456999"/>
    <lineage>
        <taxon>Eukaryota</taxon>
        <taxon>Fungi</taxon>
        <taxon>Dikarya</taxon>
        <taxon>Basidiomycota</taxon>
        <taxon>Agaricomycotina</taxon>
        <taxon>Agaricomycetes</taxon>
        <taxon>Cantharellales</taxon>
        <taxon>Ceratobasidiaceae</taxon>
        <taxon>Rhizoctonia</taxon>
    </lineage>
</organism>
<feature type="domain" description="Nas2 N-terminal" evidence="5">
    <location>
        <begin position="19"/>
        <end position="95"/>
    </location>
</feature>
<sequence length="230" mass="24633">MASTQSTLARTPAQERAFALMAERDQVDEQLQAHISILSSHGADMSTRLVDSQGFPRADIDIVTVRAARVRVIELRNDRARLTDAIAQALVDVHSAAPQNLTGVKINGVNDASGPSTGTPEPMAAPQISTQPQPLVPFARVDGIAPGSPAQQAGLQREDLILAFGSLTARSFSNSSLQPLAQLVASHENRRLGVKIRRNASEITLDFTPRSGWGGRGMLGCHIVPYTEQI</sequence>
<dbReference type="SUPFAM" id="SSF50156">
    <property type="entry name" value="PDZ domain-like"/>
    <property type="match status" value="1"/>
</dbReference>
<dbReference type="Gene3D" id="6.10.140.1710">
    <property type="match status" value="1"/>
</dbReference>
<dbReference type="PANTHER" id="PTHR12651">
    <property type="entry name" value="26S PROTEASOME NON-ATPASE REGULATORY SUBUNIT 9"/>
    <property type="match status" value="1"/>
</dbReference>
<dbReference type="GO" id="GO:0005634">
    <property type="term" value="C:nucleus"/>
    <property type="evidence" value="ECO:0007669"/>
    <property type="project" value="TreeGrafter"/>
</dbReference>
<protein>
    <recommendedName>
        <fullName evidence="3">Probable 26S proteasome regulatory subunit p27</fullName>
    </recommendedName>
</protein>
<dbReference type="GO" id="GO:0070682">
    <property type="term" value="P:proteasome regulatory particle assembly"/>
    <property type="evidence" value="ECO:0007669"/>
    <property type="project" value="InterPro"/>
</dbReference>